<dbReference type="OrthoDB" id="6167944at2"/>
<name>A0A246S0G8_9GAMM</name>
<keyword evidence="3" id="KW-1185">Reference proteome</keyword>
<dbReference type="EMBL" id="JPUA01000034">
    <property type="protein sequence ID" value="OWV29295.1"/>
    <property type="molecule type" value="Genomic_DNA"/>
</dbReference>
<protein>
    <submittedName>
        <fullName evidence="2">Uncharacterized protein</fullName>
    </submittedName>
</protein>
<dbReference type="RefSeq" id="WP_088701315.1">
    <property type="nucleotide sequence ID" value="NZ_JPUA01000034.1"/>
</dbReference>
<evidence type="ECO:0000313" key="3">
    <source>
        <dbReference type="Proteomes" id="UP000197334"/>
    </source>
</evidence>
<evidence type="ECO:0000313" key="2">
    <source>
        <dbReference type="EMBL" id="OWV29295.1"/>
    </source>
</evidence>
<feature type="region of interest" description="Disordered" evidence="1">
    <location>
        <begin position="215"/>
        <end position="240"/>
    </location>
</feature>
<dbReference type="Proteomes" id="UP000197334">
    <property type="component" value="Unassembled WGS sequence"/>
</dbReference>
<dbReference type="AlphaFoldDB" id="A0A246S0G8"/>
<gene>
    <name evidence="2" type="ORF">JI62_17105</name>
</gene>
<comment type="caution">
    <text evidence="2">The sequence shown here is derived from an EMBL/GenBank/DDBJ whole genome shotgun (WGS) entry which is preliminary data.</text>
</comment>
<proteinExistence type="predicted"/>
<feature type="region of interest" description="Disordered" evidence="1">
    <location>
        <begin position="22"/>
        <end position="59"/>
    </location>
</feature>
<sequence length="240" mass="26630">MSYRDLLRQRRLAAGVPTVPSEIDAMGTEKSLEKQECSQRSHCSRVDSSDAGKQKATQEAPLLATTRDINTIVGSLYAVDRPLEHIETEVRRVMATLTRQAAAELAVVLDDAFEVAPDTYTALKQCRCLLSDSRALSAAKAVWPSLPHAPALEAPIGAPVVEHAPRWLRLVREHCPVMPEDERLLSQVIGRMSAREVMDYARRYITTWQLAADQEPVSHKRDNAGRRAANRELTGGRRVG</sequence>
<organism evidence="2 3">
    <name type="scientific">Halomonas campaniensis</name>
    <dbReference type="NCBI Taxonomy" id="213554"/>
    <lineage>
        <taxon>Bacteria</taxon>
        <taxon>Pseudomonadati</taxon>
        <taxon>Pseudomonadota</taxon>
        <taxon>Gammaproteobacteria</taxon>
        <taxon>Oceanospirillales</taxon>
        <taxon>Halomonadaceae</taxon>
        <taxon>Halomonas</taxon>
    </lineage>
</organism>
<accession>A0A246S0G8</accession>
<evidence type="ECO:0000256" key="1">
    <source>
        <dbReference type="SAM" id="MobiDB-lite"/>
    </source>
</evidence>
<feature type="compositionally biased region" description="Basic and acidic residues" evidence="1">
    <location>
        <begin position="30"/>
        <end position="53"/>
    </location>
</feature>
<feature type="compositionally biased region" description="Basic and acidic residues" evidence="1">
    <location>
        <begin position="216"/>
        <end position="225"/>
    </location>
</feature>
<reference evidence="2 3" key="1">
    <citation type="submission" date="2014-08" db="EMBL/GenBank/DDBJ databases">
        <title>Draft genome sequence of a novel L-asparaginase producing marine bacterium, Halomonas campaniensis.</title>
        <authorList>
            <person name="Sundarakrishnan B."/>
            <person name="Moushumi Priya A."/>
            <person name="Raman G."/>
            <person name="Sakthivel N."/>
            <person name="Park S."/>
            <person name="Jayachandran S."/>
        </authorList>
    </citation>
    <scope>NUCLEOTIDE SEQUENCE [LARGE SCALE GENOMIC DNA]</scope>
    <source>
        <strain evidence="2 3">SK03</strain>
    </source>
</reference>